<dbReference type="SUPFAM" id="SSF53448">
    <property type="entry name" value="Nucleotide-diphospho-sugar transferases"/>
    <property type="match status" value="1"/>
</dbReference>
<dbReference type="Gene3D" id="3.90.550.10">
    <property type="entry name" value="Spore Coat Polysaccharide Biosynthesis Protein SpsA, Chain A"/>
    <property type="match status" value="1"/>
</dbReference>
<dbReference type="EC" id="2.4.1.60" evidence="2"/>
<dbReference type="PANTHER" id="PTHR22916">
    <property type="entry name" value="GLYCOSYLTRANSFERASE"/>
    <property type="match status" value="1"/>
</dbReference>
<dbReference type="CDD" id="cd00761">
    <property type="entry name" value="Glyco_tranf_GTA_type"/>
    <property type="match status" value="1"/>
</dbReference>
<proteinExistence type="predicted"/>
<protein>
    <submittedName>
        <fullName evidence="2">Abequosyltransferase RfbV</fullName>
        <ecNumber evidence="2">2.4.1.60</ecNumber>
    </submittedName>
</protein>
<keyword evidence="3" id="KW-1185">Reference proteome</keyword>
<dbReference type="InterPro" id="IPR001173">
    <property type="entry name" value="Glyco_trans_2-like"/>
</dbReference>
<dbReference type="STRING" id="481446.NIT7645_03496"/>
<feature type="domain" description="Glycosyltransferase 2-like" evidence="1">
    <location>
        <begin position="7"/>
        <end position="124"/>
    </location>
</feature>
<dbReference type="RefSeq" id="WP_050673929.1">
    <property type="nucleotide sequence ID" value="NZ_CVRL01000037.1"/>
</dbReference>
<reference evidence="3" key="1">
    <citation type="submission" date="2015-05" db="EMBL/GenBank/DDBJ databases">
        <authorList>
            <person name="Rodrigo-Torres Lidia"/>
            <person name="Arahal R.David."/>
        </authorList>
    </citation>
    <scope>NUCLEOTIDE SEQUENCE [LARGE SCALE GENOMIC DNA]</scope>
    <source>
        <strain evidence="3">CECT 7321</strain>
    </source>
</reference>
<dbReference type="Pfam" id="PF00535">
    <property type="entry name" value="Glycos_transf_2"/>
    <property type="match status" value="1"/>
</dbReference>
<name>A0A0H5DIY0_9RHOB</name>
<dbReference type="AlphaFoldDB" id="A0A0H5DIY0"/>
<dbReference type="Proteomes" id="UP000043764">
    <property type="component" value="Unassembled WGS sequence"/>
</dbReference>
<keyword evidence="2" id="KW-0808">Transferase</keyword>
<evidence type="ECO:0000313" key="3">
    <source>
        <dbReference type="Proteomes" id="UP000043764"/>
    </source>
</evidence>
<dbReference type="PANTHER" id="PTHR22916:SF3">
    <property type="entry name" value="UDP-GLCNAC:BETAGAL BETA-1,3-N-ACETYLGLUCOSAMINYLTRANSFERASE-LIKE PROTEIN 1"/>
    <property type="match status" value="1"/>
</dbReference>
<sequence>MADIKLSICIPTFNRASYLRTLLASLAEDLHQLPWPVEVIVSDNASPDETAEVVAAMEGQLPLRYMRQSENIGPLRNIQKALRASAGEYAVYLADDDRLAFKGVIRAIEQMDANPKAGIYYAPWLTKDLVTGAYGAPFYQQQGQVTVPQGNYVGLLEHVLDNKVFAEISVVRVAVQKHLTPLANDLAFWAFTMPCEYLGAGDVIFGTEPFYYSVSRHFDGDDRSQLGLDEVQSGWDLYRGGLDYLFGLAREQGGLSDLQKRRSQIDHIIIERMLVALSLRMQNGSDPIDTYTLAARLRGLGQGPAIGERMAQIRLAAALQYICVVLPDLLQAEGVAVLGNCPAETTQVLQGIASVPLRHVEAAPDIRENDIVFNLGQADNPLHAAAAEQALVALTEGDLMQKFA</sequence>
<organism evidence="2 3">
    <name type="scientific">Phaeobacter italicus</name>
    <dbReference type="NCBI Taxonomy" id="481446"/>
    <lineage>
        <taxon>Bacteria</taxon>
        <taxon>Pseudomonadati</taxon>
        <taxon>Pseudomonadota</taxon>
        <taxon>Alphaproteobacteria</taxon>
        <taxon>Rhodobacterales</taxon>
        <taxon>Roseobacteraceae</taxon>
        <taxon>Phaeobacter</taxon>
    </lineage>
</organism>
<dbReference type="EMBL" id="CVRL01000037">
    <property type="protein sequence ID" value="CRL12105.1"/>
    <property type="molecule type" value="Genomic_DNA"/>
</dbReference>
<dbReference type="InterPro" id="IPR029044">
    <property type="entry name" value="Nucleotide-diphossugar_trans"/>
</dbReference>
<evidence type="ECO:0000313" key="2">
    <source>
        <dbReference type="EMBL" id="CRL12105.1"/>
    </source>
</evidence>
<accession>A0A0H5DIY0</accession>
<dbReference type="GO" id="GO:0047600">
    <property type="term" value="F:abequosyltransferase activity"/>
    <property type="evidence" value="ECO:0007669"/>
    <property type="project" value="UniProtKB-EC"/>
</dbReference>
<keyword evidence="2" id="KW-0328">Glycosyltransferase</keyword>
<gene>
    <name evidence="2" type="primary">rfbV</name>
    <name evidence="2" type="ORF">NIT7321_02977</name>
</gene>
<evidence type="ECO:0000259" key="1">
    <source>
        <dbReference type="Pfam" id="PF00535"/>
    </source>
</evidence>